<evidence type="ECO:0000256" key="1">
    <source>
        <dbReference type="SAM" id="MobiDB-lite"/>
    </source>
</evidence>
<dbReference type="AlphaFoldDB" id="A0A7M7HH41"/>
<dbReference type="SUPFAM" id="SSF53300">
    <property type="entry name" value="vWA-like"/>
    <property type="match status" value="1"/>
</dbReference>
<organism evidence="3 4">
    <name type="scientific">Strongylocentrotus purpuratus</name>
    <name type="common">Purple sea urchin</name>
    <dbReference type="NCBI Taxonomy" id="7668"/>
    <lineage>
        <taxon>Eukaryota</taxon>
        <taxon>Metazoa</taxon>
        <taxon>Echinodermata</taxon>
        <taxon>Eleutherozoa</taxon>
        <taxon>Echinozoa</taxon>
        <taxon>Echinoidea</taxon>
        <taxon>Euechinoidea</taxon>
        <taxon>Echinacea</taxon>
        <taxon>Camarodonta</taxon>
        <taxon>Echinidea</taxon>
        <taxon>Strongylocentrotidae</taxon>
        <taxon>Strongylocentrotus</taxon>
    </lineage>
</organism>
<name>A0A7M7HH41_STRPU</name>
<feature type="compositionally biased region" description="Polar residues" evidence="1">
    <location>
        <begin position="736"/>
        <end position="754"/>
    </location>
</feature>
<dbReference type="KEGG" id="spu:586384"/>
<dbReference type="InterPro" id="IPR029307">
    <property type="entry name" value="INT_SG_DDX_CT_C"/>
</dbReference>
<accession>A0A7M7HH41</accession>
<sequence length="973" mass="108139">MPVLVFLIDTSASMNQRTHLGTSLLDIAKGAVETFMKLRLRDQASRTDRYMLVTCDESPATIKAGWKENPAVFMSELKNLQATGLTTLGHALKMTFDLLNVNRLYSGIDNYGQGRNPFYLEPAIVIAITDGHKLSSNGGVQEELSLPMSHVLPGSELTREPFRWDQRLFALVLRLPGVAGEKERMGPTSSLVNTDDSPISSMCDVTGGRSYMVNSMKTLNQCLESLVQKVQSGVVVHFEKFGPDPVIPNGEMKAGGRQSPLPPEVGDREGTPQPPLDAQVNLVVPPNGRNGAPSPTPTDTSWYSCRRMIHVRPNPKSGVPMGHWPIPETFWPDPQAPSMPQRVSHPVVKFTCTNSEPMILDQLPFDKYELEPSPLTQYILERRNPNSCWQVFVPNSSKNGDPMGYPFGFLKASSNLSCVNLIVMPYNYPTLIPLLDDLCKVHKLKPSQKWKQAFDAYLEEVPRYYAGPLKVALRRMGAPNLIPDGLENCLSYSVVTYLKKLKQHSKVEGEKLSSLVASRPRAQELGIKVQSRSPLRSLAARRDFQQLLQSITGETITVRADNNVNEFPGYMLRVSDRDIRPQTYRNPFDIPRKEILDQVVRMRANFLQITSNRSVRFMNEDKFHNIPIAEMGNYQEYLKRIPSPLREADPAPARLHTFGNPFKLATEKDKKMMVDEADINDHMAGIPQKRRASDSNLSIKKLRGASPPSRRPTSPGAQGALLKLPLLQLVQRRAQNATPNGGNLENKNSGSSTPERLPSPDGKPPDLSVSSSDESGGSSDELVIIMDGINDEVAMETSSNASSEDEATPPSSSSSSSPLPVSSSGSTTTTNHVDSKKSNNTTNKHRKMNNNNVLPTSEQSSTAASTMNNVRNAYQRTDSMNSDIDVNAVNSRLRAMVIREVRKPGKNFRRLFEILNQVQGDVDTKYLFIESIINEAKRFRRKALIGMLETFRSSMVTFEKKQTLGNTGLNHVR</sequence>
<dbReference type="PROSITE" id="PS50234">
    <property type="entry name" value="VWFA"/>
    <property type="match status" value="1"/>
</dbReference>
<feature type="region of interest" description="Disordered" evidence="1">
    <location>
        <begin position="246"/>
        <end position="274"/>
    </location>
</feature>
<dbReference type="InParanoid" id="A0A7M7HH41"/>
<dbReference type="Pfam" id="PF25462">
    <property type="entry name" value="Beta-barrel_INTS6"/>
    <property type="match status" value="1"/>
</dbReference>
<dbReference type="GO" id="GO:0034472">
    <property type="term" value="P:snRNA 3'-end processing"/>
    <property type="evidence" value="ECO:0000318"/>
    <property type="project" value="GO_Central"/>
</dbReference>
<dbReference type="InterPro" id="IPR051113">
    <property type="entry name" value="Integrator_subunit6"/>
</dbReference>
<dbReference type="PANTHER" id="PTHR12957">
    <property type="entry name" value="DEAD/H BOX POLYPEPTIDE 26/DICE1-RELATED"/>
    <property type="match status" value="1"/>
</dbReference>
<dbReference type="InterPro" id="IPR036465">
    <property type="entry name" value="vWFA_dom_sf"/>
</dbReference>
<feature type="compositionally biased region" description="Low complexity" evidence="1">
    <location>
        <begin position="808"/>
        <end position="830"/>
    </location>
</feature>
<feature type="region of interest" description="Disordered" evidence="1">
    <location>
        <begin position="682"/>
        <end position="718"/>
    </location>
</feature>
<protein>
    <recommendedName>
        <fullName evidence="2">VWFA domain-containing protein</fullName>
    </recommendedName>
</protein>
<dbReference type="GO" id="GO:0032039">
    <property type="term" value="C:integrator complex"/>
    <property type="evidence" value="ECO:0000318"/>
    <property type="project" value="GO_Central"/>
</dbReference>
<dbReference type="Gene3D" id="3.40.50.410">
    <property type="entry name" value="von Willebrand factor, type A domain"/>
    <property type="match status" value="1"/>
</dbReference>
<dbReference type="OrthoDB" id="9449012at2759"/>
<dbReference type="OMA" id="MAFQQYL"/>
<dbReference type="EnsemblMetazoa" id="XM_011677708">
    <property type="protein sequence ID" value="XP_011676010"/>
    <property type="gene ID" value="LOC586384"/>
</dbReference>
<evidence type="ECO:0000313" key="3">
    <source>
        <dbReference type="EnsemblMetazoa" id="XP_011676010"/>
    </source>
</evidence>
<feature type="region of interest" description="Disordered" evidence="1">
    <location>
        <begin position="795"/>
        <end position="864"/>
    </location>
</feature>
<dbReference type="InterPro" id="IPR057413">
    <property type="entry name" value="Beta-barrel_INTS6"/>
</dbReference>
<dbReference type="FunCoup" id="A0A7M7HH41">
    <property type="interactions" value="1863"/>
</dbReference>
<evidence type="ECO:0000259" key="2">
    <source>
        <dbReference type="PROSITE" id="PS50234"/>
    </source>
</evidence>
<dbReference type="CDD" id="cd00198">
    <property type="entry name" value="vWFA"/>
    <property type="match status" value="1"/>
</dbReference>
<reference evidence="4" key="1">
    <citation type="submission" date="2015-02" db="EMBL/GenBank/DDBJ databases">
        <title>Genome sequencing for Strongylocentrotus purpuratus.</title>
        <authorList>
            <person name="Murali S."/>
            <person name="Liu Y."/>
            <person name="Vee V."/>
            <person name="English A."/>
            <person name="Wang M."/>
            <person name="Skinner E."/>
            <person name="Han Y."/>
            <person name="Muzny D.M."/>
            <person name="Worley K.C."/>
            <person name="Gibbs R.A."/>
        </authorList>
    </citation>
    <scope>NUCLEOTIDE SEQUENCE</scope>
</reference>
<dbReference type="Proteomes" id="UP000007110">
    <property type="component" value="Unassembled WGS sequence"/>
</dbReference>
<feature type="region of interest" description="Disordered" evidence="1">
    <location>
        <begin position="736"/>
        <end position="780"/>
    </location>
</feature>
<keyword evidence="4" id="KW-1185">Reference proteome</keyword>
<evidence type="ECO:0000313" key="4">
    <source>
        <dbReference type="Proteomes" id="UP000007110"/>
    </source>
</evidence>
<feature type="compositionally biased region" description="Polar residues" evidence="1">
    <location>
        <begin position="849"/>
        <end position="864"/>
    </location>
</feature>
<dbReference type="Pfam" id="PF15300">
    <property type="entry name" value="INT_SG_DDX_CT_C"/>
    <property type="match status" value="1"/>
</dbReference>
<dbReference type="GeneID" id="586384"/>
<feature type="domain" description="VWFA" evidence="2">
    <location>
        <begin position="3"/>
        <end position="230"/>
    </location>
</feature>
<reference evidence="3" key="2">
    <citation type="submission" date="2021-01" db="UniProtKB">
        <authorList>
            <consortium name="EnsemblMetazoa"/>
        </authorList>
    </citation>
    <scope>IDENTIFICATION</scope>
</reference>
<dbReference type="Pfam" id="PF13519">
    <property type="entry name" value="VWA_2"/>
    <property type="match status" value="1"/>
</dbReference>
<dbReference type="FunFam" id="3.40.50.410:FF:000010">
    <property type="entry name" value="Integrator complex subunit 6 like"/>
    <property type="match status" value="1"/>
</dbReference>
<proteinExistence type="predicted"/>
<feature type="compositionally biased region" description="Low complexity" evidence="1">
    <location>
        <begin position="767"/>
        <end position="780"/>
    </location>
</feature>
<dbReference type="RefSeq" id="XP_011676010.2">
    <property type="nucleotide sequence ID" value="XM_011677708.2"/>
</dbReference>
<dbReference type="InterPro" id="IPR002035">
    <property type="entry name" value="VWF_A"/>
</dbReference>
<dbReference type="PANTHER" id="PTHR12957:SF2">
    <property type="entry name" value="INTEGRATOR COMPLEX SUBUNIT 6"/>
    <property type="match status" value="1"/>
</dbReference>